<evidence type="ECO:0000259" key="7">
    <source>
        <dbReference type="Pfam" id="PF12931"/>
    </source>
</evidence>
<feature type="compositionally biased region" description="Polar residues" evidence="6">
    <location>
        <begin position="1123"/>
        <end position="1149"/>
    </location>
</feature>
<evidence type="ECO:0000256" key="3">
    <source>
        <dbReference type="ARBA" id="ARBA00022448"/>
    </source>
</evidence>
<dbReference type="InterPro" id="IPR024298">
    <property type="entry name" value="Sec16_Sec23-bd"/>
</dbReference>
<dbReference type="eggNOG" id="KOG1913">
    <property type="taxonomic scope" value="Eukaryota"/>
</dbReference>
<accession>M2W096</accession>
<proteinExistence type="inferred from homology"/>
<feature type="compositionally biased region" description="Basic and acidic residues" evidence="6">
    <location>
        <begin position="1288"/>
        <end position="1299"/>
    </location>
</feature>
<name>M2W096_GALSU</name>
<keyword evidence="4" id="KW-0256">Endoplasmic reticulum</keyword>
<evidence type="ECO:0000256" key="5">
    <source>
        <dbReference type="ARBA" id="ARBA00022892"/>
    </source>
</evidence>
<dbReference type="Pfam" id="PF12931">
    <property type="entry name" value="TPR_Sec16"/>
    <property type="match status" value="1"/>
</dbReference>
<evidence type="ECO:0000313" key="9">
    <source>
        <dbReference type="Proteomes" id="UP000030680"/>
    </source>
</evidence>
<gene>
    <name evidence="8" type="ORF">Gasu_35950</name>
</gene>
<dbReference type="Gramene" id="EME29026">
    <property type="protein sequence ID" value="EME29026"/>
    <property type="gene ID" value="Gasu_35950"/>
</dbReference>
<keyword evidence="5" id="KW-0931">ER-Golgi transport</keyword>
<comment type="subcellular location">
    <subcellularLocation>
        <location evidence="1">Endoplasmic reticulum</location>
    </subcellularLocation>
</comment>
<keyword evidence="3" id="KW-0813">Transport</keyword>
<dbReference type="GeneID" id="17087855"/>
<feature type="compositionally biased region" description="Polar residues" evidence="6">
    <location>
        <begin position="1196"/>
        <end position="1207"/>
    </location>
</feature>
<organism evidence="8 9">
    <name type="scientific">Galdieria sulphuraria</name>
    <name type="common">Red alga</name>
    <dbReference type="NCBI Taxonomy" id="130081"/>
    <lineage>
        <taxon>Eukaryota</taxon>
        <taxon>Rhodophyta</taxon>
        <taxon>Bangiophyceae</taxon>
        <taxon>Galdieriales</taxon>
        <taxon>Galdieriaceae</taxon>
        <taxon>Galdieria</taxon>
    </lineage>
</organism>
<dbReference type="EMBL" id="KB454513">
    <property type="protein sequence ID" value="EME29026.1"/>
    <property type="molecule type" value="Genomic_DNA"/>
</dbReference>
<keyword evidence="9" id="KW-1185">Reference proteome</keyword>
<feature type="compositionally biased region" description="Polar residues" evidence="6">
    <location>
        <begin position="112"/>
        <end position="129"/>
    </location>
</feature>
<dbReference type="STRING" id="130081.M2W096"/>
<dbReference type="PANTHER" id="PTHR13402:SF6">
    <property type="entry name" value="SECRETORY 16, ISOFORM I"/>
    <property type="match status" value="1"/>
</dbReference>
<feature type="region of interest" description="Disordered" evidence="6">
    <location>
        <begin position="1123"/>
        <end position="1222"/>
    </location>
</feature>
<dbReference type="KEGG" id="gsl:Gasu_35950"/>
<dbReference type="Gene3D" id="1.25.40.1030">
    <property type="match status" value="1"/>
</dbReference>
<feature type="compositionally biased region" description="Basic and acidic residues" evidence="6">
    <location>
        <begin position="167"/>
        <end position="180"/>
    </location>
</feature>
<dbReference type="GO" id="GO:0070973">
    <property type="term" value="P:protein localization to endoplasmic reticulum exit site"/>
    <property type="evidence" value="ECO:0007669"/>
    <property type="project" value="TreeGrafter"/>
</dbReference>
<feature type="region of interest" description="Disordered" evidence="6">
    <location>
        <begin position="1259"/>
        <end position="1304"/>
    </location>
</feature>
<dbReference type="RefSeq" id="XP_005705546.1">
    <property type="nucleotide sequence ID" value="XM_005705489.1"/>
</dbReference>
<comment type="similarity">
    <text evidence="2">Belongs to the SEC16 family.</text>
</comment>
<dbReference type="GO" id="GO:0070971">
    <property type="term" value="C:endoplasmic reticulum exit site"/>
    <property type="evidence" value="ECO:0007669"/>
    <property type="project" value="TreeGrafter"/>
</dbReference>
<evidence type="ECO:0000256" key="1">
    <source>
        <dbReference type="ARBA" id="ARBA00004240"/>
    </source>
</evidence>
<feature type="domain" description="Sec16 Sec23-binding" evidence="7">
    <location>
        <begin position="791"/>
        <end position="1009"/>
    </location>
</feature>
<evidence type="ECO:0000256" key="4">
    <source>
        <dbReference type="ARBA" id="ARBA00022824"/>
    </source>
</evidence>
<feature type="region of interest" description="Disordered" evidence="6">
    <location>
        <begin position="1"/>
        <end position="180"/>
    </location>
</feature>
<dbReference type="GO" id="GO:0007030">
    <property type="term" value="P:Golgi organization"/>
    <property type="evidence" value="ECO:0007669"/>
    <property type="project" value="TreeGrafter"/>
</dbReference>
<feature type="compositionally biased region" description="Low complexity" evidence="6">
    <location>
        <begin position="31"/>
        <end position="40"/>
    </location>
</feature>
<feature type="compositionally biased region" description="Polar residues" evidence="6">
    <location>
        <begin position="150"/>
        <end position="159"/>
    </location>
</feature>
<evidence type="ECO:0000256" key="2">
    <source>
        <dbReference type="ARBA" id="ARBA00005927"/>
    </source>
</evidence>
<protein>
    <recommendedName>
        <fullName evidence="7">Sec16 Sec23-binding domain-containing protein</fullName>
    </recommendedName>
</protein>
<evidence type="ECO:0000313" key="8">
    <source>
        <dbReference type="EMBL" id="EME29026.1"/>
    </source>
</evidence>
<dbReference type="GO" id="GO:0016192">
    <property type="term" value="P:vesicle-mediated transport"/>
    <property type="evidence" value="ECO:0007669"/>
    <property type="project" value="UniProtKB-KW"/>
</dbReference>
<evidence type="ECO:0000256" key="6">
    <source>
        <dbReference type="SAM" id="MobiDB-lite"/>
    </source>
</evidence>
<feature type="region of interest" description="Disordered" evidence="6">
    <location>
        <begin position="1340"/>
        <end position="1395"/>
    </location>
</feature>
<dbReference type="Proteomes" id="UP000030680">
    <property type="component" value="Unassembled WGS sequence"/>
</dbReference>
<dbReference type="OrthoDB" id="8918678at2759"/>
<sequence>MNSRNFHISSRRESERKEEDDLAHIFSIPTQSSQESSQQSGHTVDRQSQSFIDSEQPVYIGETATWEAPSWKLSVEDSNNGDSQRTNRKGSAGSFLTNIQSGPTEKEAVKPQGTTLPVQSTSEFSSNALSERKKRLEAVIGAAKERASRSFGSPSTSGESFIRQPKVKGENVDERSERPKLTARAIRERLAASKYASFRTRSTAGSSVSSTTSLPVSRHNEERSPVISRSPATSRRKPVLDARSITGTESYNATFHERFTSTSSFDDKIRSADELLSRLEMNTSSSSKQFVSQLEHDNEEESAIQKTSEMRSSQESFVSSSALATNESKCLSSYSGSIQEANTTGLDKSLSPRKPEQPSFHFVDSGRMNTSDDLSCIFETKDPFEFQFSPFDVPTQVEFGSDGNSQQVEQNLLNYPSSFEFSQKDTGVLDSLEHSTEEQKYFALPVNNWRNDDVINSGNENLPLVASPSSNVEDLSCIFQNEGQNNFSSLLSNVQEPLDDTPIALQSEDRNIGLEPTFEVSRGGHFAFDNSTFASGNSSVGTLSYRTKNDPVYMKEEMEEVHLGDSEPGEDAVEQSRFGGSLNSQNAFLPSFSIDARQTQTSFKSLESNAHFESSPIFPEKHAIVCFGPHGYLLTSFPHMIPGFRVWNGREYVEDSSSVVVKPGAINIVPFIEIVEDTEERFFECIRNLHEDLIYSLGVEPMKTFCEKIALSCKRRSESLLWNILKVLSSHSKETEWHSLCIELKSILSTTQEDEFASLTAQLGKTGNVNDFNVRSLEHLSSKSSKLDHFLQTAVATENWTLALILSRLVGSSLREHITRQFLYGQLQDLPLIRFLILLSNDVVPNLSELESVNWITATSILIDCDTGYREKGLTALGDHLLMHRSDIFASHCCYILAGNPLCFDSFFASRLLWEEKGLRMILVGADPHSSVRASLTSIPSIMRTIFYLYLRENRLPNLMSPFLLHLAYVLVETGRLVLAKRLCGFLVNKAHTLLKSNDPHFVSEAQRLTAVYYSYLERLDERLQKMLLDDSYEQGEHGVSLTRSLSKVFRSIAKTGSKKNLRPRSSSNSSWESFAAAAVSIIAPAEENDTTSSSKYVRNSNIIPSSETTNTENIPNVVASPVRSNESAGQGQSPFQSKISSTKQNSEVISEKTSPKGTPNKETAHGKLASNQPFSKGDFPNSAPGTRVAAEDNIQRTSNGSQSGVENGSHEKKQSSRRSLSSFLMEKLTKIAGPKQANLGKENKFYYDEKLGRWICEGGEENNEEVPPPPPSKPLDSSNISQNTYMKEPEEIQDDMHRAMSRRRWSARARYVDTFGQADQISGTKPPLVVPPSAATRQLFKHSDPSDNPQFGFSMFTPVPTQSSFSDKDNTDWNASSYSESPVNNVYDATGTNN</sequence>
<feature type="region of interest" description="Disordered" evidence="6">
    <location>
        <begin position="343"/>
        <end position="365"/>
    </location>
</feature>
<dbReference type="PANTHER" id="PTHR13402">
    <property type="entry name" value="RGPR-RELATED"/>
    <property type="match status" value="1"/>
</dbReference>
<feature type="region of interest" description="Disordered" evidence="6">
    <location>
        <begin position="198"/>
        <end position="238"/>
    </location>
</feature>
<feature type="compositionally biased region" description="Basic and acidic residues" evidence="6">
    <location>
        <begin position="130"/>
        <end position="148"/>
    </location>
</feature>
<feature type="compositionally biased region" description="Basic and acidic residues" evidence="6">
    <location>
        <begin position="10"/>
        <end position="23"/>
    </location>
</feature>
<feature type="compositionally biased region" description="Polar residues" evidence="6">
    <location>
        <begin position="1373"/>
        <end position="1385"/>
    </location>
</feature>
<feature type="compositionally biased region" description="Polar residues" evidence="6">
    <location>
        <begin position="1276"/>
        <end position="1286"/>
    </location>
</feature>
<dbReference type="GO" id="GO:0012507">
    <property type="term" value="C:ER to Golgi transport vesicle membrane"/>
    <property type="evidence" value="ECO:0007669"/>
    <property type="project" value="TreeGrafter"/>
</dbReference>
<feature type="compositionally biased region" description="Polar residues" evidence="6">
    <location>
        <begin position="94"/>
        <end position="103"/>
    </location>
</feature>
<feature type="compositionally biased region" description="Low complexity" evidence="6">
    <location>
        <begin position="199"/>
        <end position="217"/>
    </location>
</feature>
<reference evidence="9" key="1">
    <citation type="journal article" date="2013" name="Science">
        <title>Gene transfer from bacteria and archaea facilitated evolution of an extremophilic eukaryote.</title>
        <authorList>
            <person name="Schonknecht G."/>
            <person name="Chen W.H."/>
            <person name="Ternes C.M."/>
            <person name="Barbier G.G."/>
            <person name="Shrestha R.P."/>
            <person name="Stanke M."/>
            <person name="Brautigam A."/>
            <person name="Baker B.J."/>
            <person name="Banfield J.F."/>
            <person name="Garavito R.M."/>
            <person name="Carr K."/>
            <person name="Wilkerson C."/>
            <person name="Rensing S.A."/>
            <person name="Gagneul D."/>
            <person name="Dickenson N.E."/>
            <person name="Oesterhelt C."/>
            <person name="Lercher M.J."/>
            <person name="Weber A.P."/>
        </authorList>
    </citation>
    <scope>NUCLEOTIDE SEQUENCE [LARGE SCALE GENOMIC DNA]</scope>
    <source>
        <strain evidence="9">074W</strain>
    </source>
</reference>